<feature type="transmembrane region" description="Helical" evidence="1">
    <location>
        <begin position="56"/>
        <end position="76"/>
    </location>
</feature>
<evidence type="ECO:0000256" key="1">
    <source>
        <dbReference type="SAM" id="Phobius"/>
    </source>
</evidence>
<reference evidence="2 3" key="1">
    <citation type="journal article" date="2019" name="Int. J. Syst. Evol. Microbiol.">
        <title>The Global Catalogue of Microorganisms (GCM) 10K type strain sequencing project: providing services to taxonomists for standard genome sequencing and annotation.</title>
        <authorList>
            <consortium name="The Broad Institute Genomics Platform"/>
            <consortium name="The Broad Institute Genome Sequencing Center for Infectious Disease"/>
            <person name="Wu L."/>
            <person name="Ma J."/>
        </authorList>
    </citation>
    <scope>NUCLEOTIDE SEQUENCE [LARGE SCALE GENOMIC DNA]</scope>
    <source>
        <strain evidence="2 3">CGMCC 1.10390</strain>
    </source>
</reference>
<protein>
    <recommendedName>
        <fullName evidence="4">Major facilitator superfamily (MFS) profile domain-containing protein</fullName>
    </recommendedName>
</protein>
<evidence type="ECO:0000313" key="2">
    <source>
        <dbReference type="EMBL" id="MFD1645683.1"/>
    </source>
</evidence>
<feature type="transmembrane region" description="Helical" evidence="1">
    <location>
        <begin position="119"/>
        <end position="143"/>
    </location>
</feature>
<feature type="transmembrane region" description="Helical" evidence="1">
    <location>
        <begin position="20"/>
        <end position="44"/>
    </location>
</feature>
<keyword evidence="1" id="KW-1133">Transmembrane helix</keyword>
<dbReference type="AlphaFoldDB" id="A0ABD6DKR8"/>
<accession>A0ABD6DKR8</accession>
<comment type="caution">
    <text evidence="2">The sequence shown here is derived from an EMBL/GenBank/DDBJ whole genome shotgun (WGS) entry which is preliminary data.</text>
</comment>
<name>A0ABD6DKR8_9EURY</name>
<keyword evidence="3" id="KW-1185">Reference proteome</keyword>
<dbReference type="Pfam" id="PF24363">
    <property type="entry name" value="DUF7519"/>
    <property type="match status" value="1"/>
</dbReference>
<feature type="transmembrane region" description="Helical" evidence="1">
    <location>
        <begin position="149"/>
        <end position="166"/>
    </location>
</feature>
<dbReference type="RefSeq" id="WP_256398802.1">
    <property type="nucleotide sequence ID" value="NZ_JANHJR010000001.1"/>
</dbReference>
<gene>
    <name evidence="2" type="ORF">ACFSBL_08320</name>
</gene>
<evidence type="ECO:0000313" key="3">
    <source>
        <dbReference type="Proteomes" id="UP001597034"/>
    </source>
</evidence>
<sequence>MTEIDRRPTRLSAIVSLGAAAVAALAAILTASIGGVFAGLGIVALAPGLVVGSRRLVHVGGVVLAAGMVFAGATGGGATAELFLLVGTAATVVAWDVGQNAVGLGEQLGQEAETTRAELAHLGATLVVGVVTVGVAYGLYQVAGSGQPLPALVMLLVAALALTTALRQK</sequence>
<evidence type="ECO:0008006" key="4">
    <source>
        <dbReference type="Google" id="ProtNLM"/>
    </source>
</evidence>
<organism evidence="2 3">
    <name type="scientific">Haloarchaeobius litoreus</name>
    <dbReference type="NCBI Taxonomy" id="755306"/>
    <lineage>
        <taxon>Archaea</taxon>
        <taxon>Methanobacteriati</taxon>
        <taxon>Methanobacteriota</taxon>
        <taxon>Stenosarchaea group</taxon>
        <taxon>Halobacteria</taxon>
        <taxon>Halobacteriales</taxon>
        <taxon>Halorubellaceae</taxon>
        <taxon>Haloarchaeobius</taxon>
    </lineage>
</organism>
<feature type="transmembrane region" description="Helical" evidence="1">
    <location>
        <begin position="82"/>
        <end position="98"/>
    </location>
</feature>
<dbReference type="Proteomes" id="UP001597034">
    <property type="component" value="Unassembled WGS sequence"/>
</dbReference>
<keyword evidence="1" id="KW-0812">Transmembrane</keyword>
<dbReference type="InterPro" id="IPR055941">
    <property type="entry name" value="DUF7519"/>
</dbReference>
<dbReference type="EMBL" id="JBHUDO010000002">
    <property type="protein sequence ID" value="MFD1645683.1"/>
    <property type="molecule type" value="Genomic_DNA"/>
</dbReference>
<proteinExistence type="predicted"/>
<keyword evidence="1" id="KW-0472">Membrane</keyword>